<reference evidence="6" key="1">
    <citation type="submission" date="2025-08" db="UniProtKB">
        <authorList>
            <consortium name="Ensembl"/>
        </authorList>
    </citation>
    <scope>IDENTIFICATION</scope>
</reference>
<dbReference type="Pfam" id="PF06369">
    <property type="entry name" value="Anemone_cytotox"/>
    <property type="match status" value="1"/>
</dbReference>
<dbReference type="GO" id="GO:0046930">
    <property type="term" value="C:pore complex"/>
    <property type="evidence" value="ECO:0007669"/>
    <property type="project" value="InterPro"/>
</dbReference>
<dbReference type="Ensembl" id="ENSGMOT00000069903.1">
    <property type="protein sequence ID" value="ENSGMOP00000028225.1"/>
    <property type="gene ID" value="ENSGMOG00000027756.1"/>
</dbReference>
<dbReference type="RefSeq" id="XP_030235747.1">
    <property type="nucleotide sequence ID" value="XM_030379887.1"/>
</dbReference>
<dbReference type="Gene3D" id="2.60.270.20">
    <property type="entry name" value="Cytolysin/lectin"/>
    <property type="match status" value="1"/>
</dbReference>
<dbReference type="PANTHER" id="PTHR40388:SF2">
    <property type="entry name" value="ACTINOPORIN-LIKE PROTEIN"/>
    <property type="match status" value="1"/>
</dbReference>
<gene>
    <name evidence="6" type="primary">LOC115560456</name>
</gene>
<evidence type="ECO:0000256" key="3">
    <source>
        <dbReference type="ARBA" id="ARBA00022537"/>
    </source>
</evidence>
<proteinExistence type="predicted"/>
<dbReference type="RefSeq" id="XP_030235742.1">
    <property type="nucleotide sequence ID" value="XM_030379882.1"/>
</dbReference>
<evidence type="ECO:0000313" key="6">
    <source>
        <dbReference type="Ensembl" id="ENSGMOP00000028225.1"/>
    </source>
</evidence>
<keyword evidence="5" id="KW-0166">Nematocyst</keyword>
<dbReference type="InterPro" id="IPR009104">
    <property type="entry name" value="Anemon_actinoporin-like"/>
</dbReference>
<dbReference type="RefSeq" id="XP_030235743.1">
    <property type="nucleotide sequence ID" value="XM_030379883.1"/>
</dbReference>
<dbReference type="GeneID" id="115560456"/>
<dbReference type="GO" id="GO:0015267">
    <property type="term" value="F:channel activity"/>
    <property type="evidence" value="ECO:0007669"/>
    <property type="project" value="InterPro"/>
</dbReference>
<dbReference type="InterPro" id="IPR015926">
    <property type="entry name" value="Cytolysin/lectin"/>
</dbReference>
<dbReference type="GO" id="GO:0042151">
    <property type="term" value="C:nematocyst"/>
    <property type="evidence" value="ECO:0007669"/>
    <property type="project" value="UniProtKB-SubCell"/>
</dbReference>
<dbReference type="GO" id="GO:0051715">
    <property type="term" value="P:cytolysis in another organism"/>
    <property type="evidence" value="ECO:0007669"/>
    <property type="project" value="InterPro"/>
</dbReference>
<dbReference type="RefSeq" id="XP_030235746.1">
    <property type="nucleotide sequence ID" value="XM_030379886.1"/>
</dbReference>
<evidence type="ECO:0000256" key="1">
    <source>
        <dbReference type="ARBA" id="ARBA00004175"/>
    </source>
</evidence>
<dbReference type="KEGG" id="gmh:115560456"/>
<reference evidence="6" key="2">
    <citation type="submission" date="2025-09" db="UniProtKB">
        <authorList>
            <consortium name="Ensembl"/>
        </authorList>
    </citation>
    <scope>IDENTIFICATION</scope>
</reference>
<evidence type="ECO:0000313" key="7">
    <source>
        <dbReference type="Proteomes" id="UP000694546"/>
    </source>
</evidence>
<dbReference type="GO" id="GO:0046931">
    <property type="term" value="P:pore complex assembly"/>
    <property type="evidence" value="ECO:0007669"/>
    <property type="project" value="InterPro"/>
</dbReference>
<dbReference type="PANTHER" id="PTHR40388">
    <property type="entry name" value="BRYOPORIN"/>
    <property type="match status" value="1"/>
</dbReference>
<organism evidence="6 7">
    <name type="scientific">Gadus morhua</name>
    <name type="common">Atlantic cod</name>
    <dbReference type="NCBI Taxonomy" id="8049"/>
    <lineage>
        <taxon>Eukaryota</taxon>
        <taxon>Metazoa</taxon>
        <taxon>Chordata</taxon>
        <taxon>Craniata</taxon>
        <taxon>Vertebrata</taxon>
        <taxon>Euteleostomi</taxon>
        <taxon>Actinopterygii</taxon>
        <taxon>Neopterygii</taxon>
        <taxon>Teleostei</taxon>
        <taxon>Neoteleostei</taxon>
        <taxon>Acanthomorphata</taxon>
        <taxon>Zeiogadaria</taxon>
        <taxon>Gadariae</taxon>
        <taxon>Gadiformes</taxon>
        <taxon>Gadoidei</taxon>
        <taxon>Gadidae</taxon>
        <taxon>Gadus</taxon>
    </lineage>
</organism>
<keyword evidence="3" id="KW-1052">Target cell membrane</keyword>
<comment type="subcellular location">
    <subcellularLocation>
        <location evidence="2">Nematocyst</location>
    </subcellularLocation>
    <subcellularLocation>
        <location evidence="1">Target cell membrane</location>
    </subcellularLocation>
</comment>
<dbReference type="GO" id="GO:0044218">
    <property type="term" value="C:other organism cell membrane"/>
    <property type="evidence" value="ECO:0007669"/>
    <property type="project" value="UniProtKB-KW"/>
</dbReference>
<dbReference type="OMA" id="YDIMYNG"/>
<dbReference type="GeneTree" id="ENSGT00940000164286"/>
<dbReference type="RefSeq" id="XP_030235745.1">
    <property type="nucleotide sequence ID" value="XM_030379885.1"/>
</dbReference>
<dbReference type="InterPro" id="IPR050677">
    <property type="entry name" value="Actinoporin_PFT"/>
</dbReference>
<dbReference type="GO" id="GO:0006812">
    <property type="term" value="P:monoatomic cation transport"/>
    <property type="evidence" value="ECO:0007669"/>
    <property type="project" value="InterPro"/>
</dbReference>
<evidence type="ECO:0000256" key="4">
    <source>
        <dbReference type="ARBA" id="ARBA00023298"/>
    </source>
</evidence>
<sequence length="164" mass="17830">MPHRSCTVEINNSSGSYSLSDPRVFMESGCCEVPLPPMVGPCSQASAFFNKTEGAATGAVGVFTYNLFNYDLNDYSHLLAVMYSVPYDRILYSNWCAVGVFERGTECDYSLYDALYNGSEDRFARAKADGGGVSYEGDYVVVGASMSDSGEAVVRVDINDLGMY</sequence>
<protein>
    <submittedName>
        <fullName evidence="6">DELTA-stichotoxin-Hmg2b-like</fullName>
    </submittedName>
</protein>
<dbReference type="AlphaFoldDB" id="A0A8C5A8P2"/>
<keyword evidence="7" id="KW-1185">Reference proteome</keyword>
<name>A0A8C5A8P2_GADMO</name>
<dbReference type="SUPFAM" id="SSF63724">
    <property type="entry name" value="Cytolysin/lectin"/>
    <property type="match status" value="1"/>
</dbReference>
<dbReference type="OrthoDB" id="8495133at2759"/>
<evidence type="ECO:0000256" key="5">
    <source>
        <dbReference type="ARBA" id="ARBA00023331"/>
    </source>
</evidence>
<keyword evidence="4" id="KW-0472">Membrane</keyword>
<keyword evidence="4" id="KW-1053">Target membrane</keyword>
<accession>A0A8C5A8P2</accession>
<evidence type="ECO:0000256" key="2">
    <source>
        <dbReference type="ARBA" id="ARBA00004532"/>
    </source>
</evidence>
<dbReference type="RefSeq" id="XP_030235744.1">
    <property type="nucleotide sequence ID" value="XM_030379884.1"/>
</dbReference>
<dbReference type="Proteomes" id="UP000694546">
    <property type="component" value="Chromosome 15"/>
</dbReference>